<evidence type="ECO:0000256" key="1">
    <source>
        <dbReference type="SAM" id="Coils"/>
    </source>
</evidence>
<name>A0A9W7ET38_9STRA</name>
<protein>
    <submittedName>
        <fullName evidence="3">Uncharacterized protein</fullName>
    </submittedName>
</protein>
<proteinExistence type="predicted"/>
<feature type="transmembrane region" description="Helical" evidence="2">
    <location>
        <begin position="19"/>
        <end position="37"/>
    </location>
</feature>
<keyword evidence="1" id="KW-0175">Coiled coil</keyword>
<sequence length="125" mass="14433">MSSQANFDSVSSLSSYSPFSPFTTFLIFTVLISYTFLMRSHFNTVRPGLAMRQEKERNALEDKYNNAFQRREQVVHHIAWAKQRGEAAEVEQMKKKCLQIDEDIDGLEAKIKKLYKDHGVRAKAS</sequence>
<dbReference type="EMBL" id="BRXX01000088">
    <property type="protein sequence ID" value="GMH88940.1"/>
    <property type="molecule type" value="Genomic_DNA"/>
</dbReference>
<evidence type="ECO:0000313" key="4">
    <source>
        <dbReference type="Proteomes" id="UP001165160"/>
    </source>
</evidence>
<keyword evidence="2" id="KW-1133">Transmembrane helix</keyword>
<gene>
    <name evidence="3" type="ORF">TrVE_jg13713</name>
</gene>
<evidence type="ECO:0000256" key="2">
    <source>
        <dbReference type="SAM" id="Phobius"/>
    </source>
</evidence>
<keyword evidence="2" id="KW-0472">Membrane</keyword>
<comment type="caution">
    <text evidence="3">The sequence shown here is derived from an EMBL/GenBank/DDBJ whole genome shotgun (WGS) entry which is preliminary data.</text>
</comment>
<evidence type="ECO:0000313" key="3">
    <source>
        <dbReference type="EMBL" id="GMH88940.1"/>
    </source>
</evidence>
<keyword evidence="4" id="KW-1185">Reference proteome</keyword>
<organism evidence="3 4">
    <name type="scientific">Triparma verrucosa</name>
    <dbReference type="NCBI Taxonomy" id="1606542"/>
    <lineage>
        <taxon>Eukaryota</taxon>
        <taxon>Sar</taxon>
        <taxon>Stramenopiles</taxon>
        <taxon>Ochrophyta</taxon>
        <taxon>Bolidophyceae</taxon>
        <taxon>Parmales</taxon>
        <taxon>Triparmaceae</taxon>
        <taxon>Triparma</taxon>
    </lineage>
</organism>
<keyword evidence="2" id="KW-0812">Transmembrane</keyword>
<feature type="coiled-coil region" evidence="1">
    <location>
        <begin position="50"/>
        <end position="110"/>
    </location>
</feature>
<reference evidence="4" key="1">
    <citation type="journal article" date="2023" name="Commun. Biol.">
        <title>Genome analysis of Parmales, the sister group of diatoms, reveals the evolutionary specialization of diatoms from phago-mixotrophs to photoautotrophs.</title>
        <authorList>
            <person name="Ban H."/>
            <person name="Sato S."/>
            <person name="Yoshikawa S."/>
            <person name="Yamada K."/>
            <person name="Nakamura Y."/>
            <person name="Ichinomiya M."/>
            <person name="Sato N."/>
            <person name="Blanc-Mathieu R."/>
            <person name="Endo H."/>
            <person name="Kuwata A."/>
            <person name="Ogata H."/>
        </authorList>
    </citation>
    <scope>NUCLEOTIDE SEQUENCE [LARGE SCALE GENOMIC DNA]</scope>
    <source>
        <strain evidence="4">NIES 3699</strain>
    </source>
</reference>
<dbReference type="AlphaFoldDB" id="A0A9W7ET38"/>
<dbReference type="Proteomes" id="UP001165160">
    <property type="component" value="Unassembled WGS sequence"/>
</dbReference>
<accession>A0A9W7ET38</accession>